<organism evidence="1 2">
    <name type="scientific">Rhizopus microsporus</name>
    <dbReference type="NCBI Taxonomy" id="58291"/>
    <lineage>
        <taxon>Eukaryota</taxon>
        <taxon>Fungi</taxon>
        <taxon>Fungi incertae sedis</taxon>
        <taxon>Mucoromycota</taxon>
        <taxon>Mucoromycotina</taxon>
        <taxon>Mucoromycetes</taxon>
        <taxon>Mucorales</taxon>
        <taxon>Mucorineae</taxon>
        <taxon>Rhizopodaceae</taxon>
        <taxon>Rhizopus</taxon>
    </lineage>
</organism>
<evidence type="ECO:0000313" key="1">
    <source>
        <dbReference type="EMBL" id="ORE16529.1"/>
    </source>
</evidence>
<accession>A0A1X0RX00</accession>
<dbReference type="EMBL" id="KV921383">
    <property type="protein sequence ID" value="ORE16529.1"/>
    <property type="molecule type" value="Genomic_DNA"/>
</dbReference>
<protein>
    <submittedName>
        <fullName evidence="1">Uncharacterized protein</fullName>
    </submittedName>
</protein>
<evidence type="ECO:0000313" key="2">
    <source>
        <dbReference type="Proteomes" id="UP000242381"/>
    </source>
</evidence>
<gene>
    <name evidence="1" type="ORF">BCV71DRAFT_236611</name>
</gene>
<proteinExistence type="predicted"/>
<dbReference type="AlphaFoldDB" id="A0A1X0RX00"/>
<name>A0A1X0RX00_RHIZD</name>
<dbReference type="Proteomes" id="UP000242381">
    <property type="component" value="Unassembled WGS sequence"/>
</dbReference>
<sequence length="157" mass="17696">MYHSSNSSDQIDLGVLPLIPTYSHNLQAKHCINTWAIIPSLRLLSTAHLTVASLLVDSAYGTCQTCRKQVVATRRRRRTERGEGSDVCTTPRGRPCRPCPCYFYSRNIEKKRETRSGIVVTVDEFRTSKICNSCNKIVFTATSLDFHSVLRGCDKLQ</sequence>
<reference evidence="1 2" key="1">
    <citation type="journal article" date="2016" name="Proc. Natl. Acad. Sci. U.S.A.">
        <title>Lipid metabolic changes in an early divergent fungus govern the establishment of a mutualistic symbiosis with endobacteria.</title>
        <authorList>
            <person name="Lastovetsky O.A."/>
            <person name="Gaspar M.L."/>
            <person name="Mondo S.J."/>
            <person name="LaButti K.M."/>
            <person name="Sandor L."/>
            <person name="Grigoriev I.V."/>
            <person name="Henry S.A."/>
            <person name="Pawlowska T.E."/>
        </authorList>
    </citation>
    <scope>NUCLEOTIDE SEQUENCE [LARGE SCALE GENOMIC DNA]</scope>
    <source>
        <strain evidence="1 2">ATCC 11559</strain>
    </source>
</reference>